<accession>A0A0G4F3M3</accession>
<keyword evidence="1" id="KW-0175">Coiled coil</keyword>
<dbReference type="EMBL" id="CDMZ01000079">
    <property type="protein sequence ID" value="CEM06166.1"/>
    <property type="molecule type" value="Genomic_DNA"/>
</dbReference>
<proteinExistence type="predicted"/>
<keyword evidence="2" id="KW-0812">Transmembrane</keyword>
<feature type="transmembrane region" description="Helical" evidence="2">
    <location>
        <begin position="77"/>
        <end position="97"/>
    </location>
</feature>
<evidence type="ECO:0000313" key="3">
    <source>
        <dbReference type="EMBL" id="CEM06166.1"/>
    </source>
</evidence>
<feature type="coiled-coil region" evidence="1">
    <location>
        <begin position="127"/>
        <end position="158"/>
    </location>
</feature>
<protein>
    <submittedName>
        <fullName evidence="3">Uncharacterized protein</fullName>
    </submittedName>
</protein>
<evidence type="ECO:0000256" key="1">
    <source>
        <dbReference type="SAM" id="Coils"/>
    </source>
</evidence>
<keyword evidence="2" id="KW-0472">Membrane</keyword>
<dbReference type="AlphaFoldDB" id="A0A0G4F3M3"/>
<reference evidence="3" key="1">
    <citation type="submission" date="2014-11" db="EMBL/GenBank/DDBJ databases">
        <authorList>
            <person name="Otto D Thomas"/>
            <person name="Naeem Raeece"/>
        </authorList>
    </citation>
    <scope>NUCLEOTIDE SEQUENCE</scope>
</reference>
<keyword evidence="2" id="KW-1133">Transmembrane helix</keyword>
<gene>
    <name evidence="3" type="ORF">Cvel_14838</name>
</gene>
<name>A0A0G4F3M3_9ALVE</name>
<organism evidence="3">
    <name type="scientific">Chromera velia CCMP2878</name>
    <dbReference type="NCBI Taxonomy" id="1169474"/>
    <lineage>
        <taxon>Eukaryota</taxon>
        <taxon>Sar</taxon>
        <taxon>Alveolata</taxon>
        <taxon>Colpodellida</taxon>
        <taxon>Chromeraceae</taxon>
        <taxon>Chromera</taxon>
    </lineage>
</organism>
<dbReference type="VEuPathDB" id="CryptoDB:Cvel_14838"/>
<evidence type="ECO:0000256" key="2">
    <source>
        <dbReference type="SAM" id="Phobius"/>
    </source>
</evidence>
<sequence>MDLTRQELVDVLTVLATVFSFWTPTALRVQNVEKISELLLNMGRSKDFPVPGLDYDETLLEEKEEKKKKKCGKVENIMAAAIIKVLTRAFSVVYLLVPGFGTFAGKFLERLGDGPVVLDFFMLRQLRKQLMEKVQGSKDQMKQAKQEAKTKAKEKFKEFTNDAGQKWPQYLRTVLAWNNILSIALTASFPRAVTVYIAVGLTSINEIINHILSSEFLNYDRAVSIGIDKFSRAKKEIGTTLTEDLEGVTEAVGVPNTQVIQVRSRAEDENPLAGALNADSGGAVPSAAGLAEENLAENLPGVPSE</sequence>